<feature type="compositionally biased region" description="Polar residues" evidence="1">
    <location>
        <begin position="98"/>
        <end position="107"/>
    </location>
</feature>
<accession>A0A4Y8D8G1</accession>
<organism evidence="2 3">
    <name type="scientific">Botryotinia calthae</name>
    <dbReference type="NCBI Taxonomy" id="38488"/>
    <lineage>
        <taxon>Eukaryota</taxon>
        <taxon>Fungi</taxon>
        <taxon>Dikarya</taxon>
        <taxon>Ascomycota</taxon>
        <taxon>Pezizomycotina</taxon>
        <taxon>Leotiomycetes</taxon>
        <taxon>Helotiales</taxon>
        <taxon>Sclerotiniaceae</taxon>
        <taxon>Botryotinia</taxon>
    </lineage>
</organism>
<comment type="caution">
    <text evidence="2">The sequence shown here is derived from an EMBL/GenBank/DDBJ whole genome shotgun (WGS) entry which is preliminary data.</text>
</comment>
<feature type="region of interest" description="Disordered" evidence="1">
    <location>
        <begin position="1"/>
        <end position="107"/>
    </location>
</feature>
<evidence type="ECO:0000256" key="1">
    <source>
        <dbReference type="SAM" id="MobiDB-lite"/>
    </source>
</evidence>
<keyword evidence="3" id="KW-1185">Reference proteome</keyword>
<feature type="compositionally biased region" description="Low complexity" evidence="1">
    <location>
        <begin position="1"/>
        <end position="23"/>
    </location>
</feature>
<sequence length="107" mass="11074">MTDPNSSSTNDVKSTSTSTSSISDFLPSFKTPGVQNIESAYSRAGAGNNHTPGYASTLGSQSQKPGSEGVQGVGSEKFREGISDQRGEPSALGKVFNNLINGTDQSK</sequence>
<name>A0A4Y8D8G1_9HELO</name>
<dbReference type="OrthoDB" id="5373857at2759"/>
<evidence type="ECO:0000313" key="3">
    <source>
        <dbReference type="Proteomes" id="UP000297299"/>
    </source>
</evidence>
<protein>
    <submittedName>
        <fullName evidence="2">Uncharacterized protein</fullName>
    </submittedName>
</protein>
<dbReference type="AlphaFoldDB" id="A0A4Y8D8G1"/>
<dbReference type="EMBL" id="PHWZ01000079">
    <property type="protein sequence ID" value="TEY73336.1"/>
    <property type="molecule type" value="Genomic_DNA"/>
</dbReference>
<evidence type="ECO:0000313" key="2">
    <source>
        <dbReference type="EMBL" id="TEY73336.1"/>
    </source>
</evidence>
<dbReference type="Proteomes" id="UP000297299">
    <property type="component" value="Unassembled WGS sequence"/>
</dbReference>
<reference evidence="2 3" key="1">
    <citation type="submission" date="2017-11" db="EMBL/GenBank/DDBJ databases">
        <title>Comparative genomics of Botrytis spp.</title>
        <authorList>
            <person name="Valero-Jimenez C.A."/>
            <person name="Tapia P."/>
            <person name="Veloso J."/>
            <person name="Silva-Moreno E."/>
            <person name="Staats M."/>
            <person name="Valdes J.H."/>
            <person name="Van Kan J.A.L."/>
        </authorList>
    </citation>
    <scope>NUCLEOTIDE SEQUENCE [LARGE SCALE GENOMIC DNA]</scope>
    <source>
        <strain evidence="2 3">MUCL2830</strain>
    </source>
</reference>
<feature type="compositionally biased region" description="Basic and acidic residues" evidence="1">
    <location>
        <begin position="76"/>
        <end position="87"/>
    </location>
</feature>
<proteinExistence type="predicted"/>
<gene>
    <name evidence="2" type="ORF">BOTCAL_0079g00010</name>
</gene>